<proteinExistence type="predicted"/>
<evidence type="ECO:0000313" key="2">
    <source>
        <dbReference type="Proteomes" id="UP000812287"/>
    </source>
</evidence>
<dbReference type="GeneID" id="66102851"/>
<dbReference type="EMBL" id="MU250546">
    <property type="protein sequence ID" value="KAG7443277.1"/>
    <property type="molecule type" value="Genomic_DNA"/>
</dbReference>
<name>A0A9P7VMP5_9AGAR</name>
<gene>
    <name evidence="1" type="ORF">BT62DRAFT_338989</name>
</gene>
<keyword evidence="2" id="KW-1185">Reference proteome</keyword>
<dbReference type="Proteomes" id="UP000812287">
    <property type="component" value="Unassembled WGS sequence"/>
</dbReference>
<protein>
    <submittedName>
        <fullName evidence="1">Uncharacterized protein</fullName>
    </submittedName>
</protein>
<dbReference type="OrthoDB" id="2942917at2759"/>
<reference evidence="1" key="1">
    <citation type="submission" date="2020-11" db="EMBL/GenBank/DDBJ databases">
        <title>Adaptations for nitrogen fixation in a non-lichenized fungal sporocarp promotes dispersal by wood-feeding termites.</title>
        <authorList>
            <consortium name="DOE Joint Genome Institute"/>
            <person name="Koch R.A."/>
            <person name="Yoon G."/>
            <person name="Arayal U."/>
            <person name="Lail K."/>
            <person name="Amirebrahimi M."/>
            <person name="Labutti K."/>
            <person name="Lipzen A."/>
            <person name="Riley R."/>
            <person name="Barry K."/>
            <person name="Henrissat B."/>
            <person name="Grigoriev I.V."/>
            <person name="Herr J.R."/>
            <person name="Aime M.C."/>
        </authorList>
    </citation>
    <scope>NUCLEOTIDE SEQUENCE</scope>
    <source>
        <strain evidence="1">MCA 3950</strain>
    </source>
</reference>
<accession>A0A9P7VMP5</accession>
<dbReference type="RefSeq" id="XP_043036777.1">
    <property type="nucleotide sequence ID" value="XM_043180555.1"/>
</dbReference>
<comment type="caution">
    <text evidence="1">The sequence shown here is derived from an EMBL/GenBank/DDBJ whole genome shotgun (WGS) entry which is preliminary data.</text>
</comment>
<organism evidence="1 2">
    <name type="scientific">Guyanagaster necrorhizus</name>
    <dbReference type="NCBI Taxonomy" id="856835"/>
    <lineage>
        <taxon>Eukaryota</taxon>
        <taxon>Fungi</taxon>
        <taxon>Dikarya</taxon>
        <taxon>Basidiomycota</taxon>
        <taxon>Agaricomycotina</taxon>
        <taxon>Agaricomycetes</taxon>
        <taxon>Agaricomycetidae</taxon>
        <taxon>Agaricales</taxon>
        <taxon>Marasmiineae</taxon>
        <taxon>Physalacriaceae</taxon>
        <taxon>Guyanagaster</taxon>
    </lineage>
</organism>
<sequence>MLRVDEAYRNIPWWDSRPILSILVEDVLNIKPRCRSTTAHHDFLSKDEHEIRELGEHAAIFYDHLTVFKRYAQRYSKCLAKYNRAIPLEPSSFPSAAELSSTLEHLRKRLESVYGWDIRNTPPRRMTERLPALLFDNDCAAELPMYSSVAVKYENTSA</sequence>
<evidence type="ECO:0000313" key="1">
    <source>
        <dbReference type="EMBL" id="KAG7443277.1"/>
    </source>
</evidence>
<dbReference type="AlphaFoldDB" id="A0A9P7VMP5"/>